<dbReference type="PANTHER" id="PTHR13931">
    <property type="entry name" value="UBIQUITINATION FACTOR E4"/>
    <property type="match status" value="1"/>
</dbReference>
<dbReference type="InterPro" id="IPR013083">
    <property type="entry name" value="Znf_RING/FYVE/PHD"/>
</dbReference>
<feature type="coiled-coil region" evidence="9">
    <location>
        <begin position="487"/>
        <end position="514"/>
    </location>
</feature>
<protein>
    <submittedName>
        <fullName evidence="12">U-box domain-containing protein</fullName>
    </submittedName>
</protein>
<evidence type="ECO:0000256" key="1">
    <source>
        <dbReference type="ARBA" id="ARBA00004123"/>
    </source>
</evidence>
<dbReference type="Gene3D" id="3.30.40.10">
    <property type="entry name" value="Zinc/RING finger domain, C3HC4 (zinc finger)"/>
    <property type="match status" value="1"/>
</dbReference>
<keyword evidence="6" id="KW-0808">Transferase</keyword>
<dbReference type="GO" id="GO:0005737">
    <property type="term" value="C:cytoplasm"/>
    <property type="evidence" value="ECO:0007669"/>
    <property type="project" value="UniProtKB-SubCell"/>
</dbReference>
<evidence type="ECO:0000313" key="11">
    <source>
        <dbReference type="Proteomes" id="UP000492821"/>
    </source>
</evidence>
<dbReference type="SMART" id="SM00504">
    <property type="entry name" value="Ubox"/>
    <property type="match status" value="1"/>
</dbReference>
<keyword evidence="9" id="KW-0175">Coiled coil</keyword>
<dbReference type="GO" id="GO:0006511">
    <property type="term" value="P:ubiquitin-dependent protein catabolic process"/>
    <property type="evidence" value="ECO:0007669"/>
    <property type="project" value="InterPro"/>
</dbReference>
<dbReference type="Proteomes" id="UP000492821">
    <property type="component" value="Unassembled WGS sequence"/>
</dbReference>
<dbReference type="GO" id="GO:0036503">
    <property type="term" value="P:ERAD pathway"/>
    <property type="evidence" value="ECO:0007669"/>
    <property type="project" value="InterPro"/>
</dbReference>
<keyword evidence="8" id="KW-0539">Nucleus</keyword>
<evidence type="ECO:0000256" key="3">
    <source>
        <dbReference type="ARBA" id="ARBA00004906"/>
    </source>
</evidence>
<dbReference type="GO" id="GO:0005634">
    <property type="term" value="C:nucleus"/>
    <property type="evidence" value="ECO:0007669"/>
    <property type="project" value="UniProtKB-SubCell"/>
</dbReference>
<dbReference type="PANTHER" id="PTHR13931:SF2">
    <property type="entry name" value="UBIQUITIN CONJUGATION FACTOR E4 B"/>
    <property type="match status" value="1"/>
</dbReference>
<dbReference type="InterPro" id="IPR045132">
    <property type="entry name" value="UBE4"/>
</dbReference>
<dbReference type="SUPFAM" id="SSF57850">
    <property type="entry name" value="RING/U-box"/>
    <property type="match status" value="1"/>
</dbReference>
<proteinExistence type="inferred from homology"/>
<dbReference type="Pfam" id="PF04564">
    <property type="entry name" value="U-box"/>
    <property type="match status" value="1"/>
</dbReference>
<keyword evidence="7" id="KW-0833">Ubl conjugation pathway</keyword>
<accession>A0A7E4VZH7</accession>
<evidence type="ECO:0000259" key="10">
    <source>
        <dbReference type="PROSITE" id="PS51698"/>
    </source>
</evidence>
<evidence type="ECO:0000256" key="2">
    <source>
        <dbReference type="ARBA" id="ARBA00004496"/>
    </source>
</evidence>
<dbReference type="GO" id="GO:0000151">
    <property type="term" value="C:ubiquitin ligase complex"/>
    <property type="evidence" value="ECO:0007669"/>
    <property type="project" value="InterPro"/>
</dbReference>
<evidence type="ECO:0000256" key="8">
    <source>
        <dbReference type="ARBA" id="ARBA00023242"/>
    </source>
</evidence>
<evidence type="ECO:0000313" key="12">
    <source>
        <dbReference type="WBParaSite" id="Pan_g5144.t1"/>
    </source>
</evidence>
<dbReference type="AlphaFoldDB" id="A0A7E4VZH7"/>
<comment type="pathway">
    <text evidence="3">Protein modification; protein ubiquitination.</text>
</comment>
<evidence type="ECO:0000256" key="7">
    <source>
        <dbReference type="ARBA" id="ARBA00022786"/>
    </source>
</evidence>
<evidence type="ECO:0000256" key="9">
    <source>
        <dbReference type="SAM" id="Coils"/>
    </source>
</evidence>
<dbReference type="WBParaSite" id="Pan_g5144.t1">
    <property type="protein sequence ID" value="Pan_g5144.t1"/>
    <property type="gene ID" value="Pan_g5144"/>
</dbReference>
<name>A0A7E4VZH7_PANRE</name>
<keyword evidence="11" id="KW-1185">Reference proteome</keyword>
<comment type="subcellular location">
    <subcellularLocation>
        <location evidence="2">Cytoplasm</location>
    </subcellularLocation>
    <subcellularLocation>
        <location evidence="1">Nucleus</location>
    </subcellularLocation>
</comment>
<feature type="domain" description="U-box" evidence="10">
    <location>
        <begin position="935"/>
        <end position="996"/>
    </location>
</feature>
<evidence type="ECO:0000256" key="5">
    <source>
        <dbReference type="ARBA" id="ARBA00022490"/>
    </source>
</evidence>
<dbReference type="GO" id="GO:0000209">
    <property type="term" value="P:protein polyubiquitination"/>
    <property type="evidence" value="ECO:0007669"/>
    <property type="project" value="TreeGrafter"/>
</dbReference>
<dbReference type="PROSITE" id="PS51698">
    <property type="entry name" value="U_BOX"/>
    <property type="match status" value="1"/>
</dbReference>
<reference evidence="12" key="2">
    <citation type="submission" date="2020-10" db="UniProtKB">
        <authorList>
            <consortium name="WormBaseParasite"/>
        </authorList>
    </citation>
    <scope>IDENTIFICATION</scope>
</reference>
<evidence type="ECO:0000256" key="4">
    <source>
        <dbReference type="ARBA" id="ARBA00007434"/>
    </source>
</evidence>
<reference evidence="11" key="1">
    <citation type="journal article" date="2013" name="Genetics">
        <title>The draft genome and transcriptome of Panagrellus redivivus are shaped by the harsh demands of a free-living lifestyle.</title>
        <authorList>
            <person name="Srinivasan J."/>
            <person name="Dillman A.R."/>
            <person name="Macchietto M.G."/>
            <person name="Heikkinen L."/>
            <person name="Lakso M."/>
            <person name="Fracchia K.M."/>
            <person name="Antoshechkin I."/>
            <person name="Mortazavi A."/>
            <person name="Wong G."/>
            <person name="Sternberg P.W."/>
        </authorList>
    </citation>
    <scope>NUCLEOTIDE SEQUENCE [LARGE SCALE GENOMIC DNA]</scope>
    <source>
        <strain evidence="11">MT8872</strain>
    </source>
</reference>
<dbReference type="Pfam" id="PF10408">
    <property type="entry name" value="Ufd2P_core"/>
    <property type="match status" value="1"/>
</dbReference>
<dbReference type="GO" id="GO:0034450">
    <property type="term" value="F:ubiquitin-ubiquitin ligase activity"/>
    <property type="evidence" value="ECO:0007669"/>
    <property type="project" value="InterPro"/>
</dbReference>
<sequence>MPAHGSTMDNFNGSVLAEKSVSSNDGVEKMETDTPPSFEQKLAHLTKILGVAEGNTFPALNEESAMIIRVLIDSFNEEAFNDPERLPFVVEDLLERITVDIQPASSKGDSMDVDVANLGPVFKNPYIDEVVNTQGFQVVRYYMNVLDRLYVKSPDLAAFNSDLKVVVEANFLTLFRGFQDATFTKEVRFALLRLLLLDHFSLDLLFRLITVASDPALTDEDCLPEFLNPLLDLLRFCVSCGNLSILDDLMMEKPYVLLKNILNFKLNNHRVAAELLSNRIDFLPKMHTGHRGREISKLSYLGPFLAMGVCDIDCERNVFGGVDRFFPDIEHIPEDEIRFQTYGIYQSRMNTYRSHMRDILHTLLVNAPTRDKTLVFLAAILKYNKKRSQMQANHTKLATDAFMLNVMSVLLSLSEKITLDKVIPSYIFHPACRVDVRDETRLKFDSEELEEYEKTLDLNYDPKFPTECFFLAIHAVELGYNASIESMKRIKRHLSQVQTMVRETEAELKAAQKSGRPSARLEEKLKHQKATHVRIVRTLLCIECTIRCPILMEQTLIFTDKQLAFLINMINPNYQYDYSLPAEVPKMLGMYPELYLESVLEFVVFVMGMNPKILLARKSDLPQQLLVFLCSTHYLRNPFLCAKVIDVVYGICPDVNPGMASMHESLIMTPLAINQLVPSMIKFYSDLETGSDFYEKFNIRRSMQIIFRSLWTIALYRSKICEIALQCKDEFIRFVNMVINDATYLLDESLANLKKIHDIERKMDNEAVWNALNEEERQREQSTLSEAKRSVRSWLVMGDDTMDMFGYLTKDVPQPFYQDPLGDRVASMLNHNLLQLCGPKCTELKVKDDKRRFNWDPRRLLRQIVDIYLHLASEEFATAVGGDERSYTPEQFELAVERVFKVLGTSTGENFRNLGAMARQKYEAKMQMEDDYGDDIPDEYRDPILATLMSDPVKLPSGAIMDRKNILRILLSGEFDPFSRMPCRPDDLVPGMFFVV</sequence>
<dbReference type="InterPro" id="IPR019474">
    <property type="entry name" value="Ub_conjug_fac_E4_core"/>
</dbReference>
<dbReference type="UniPathway" id="UPA00143"/>
<evidence type="ECO:0000256" key="6">
    <source>
        <dbReference type="ARBA" id="ARBA00022679"/>
    </source>
</evidence>
<dbReference type="InterPro" id="IPR003613">
    <property type="entry name" value="Ubox_domain"/>
</dbReference>
<keyword evidence="5" id="KW-0963">Cytoplasm</keyword>
<organism evidence="11 12">
    <name type="scientific">Panagrellus redivivus</name>
    <name type="common">Microworm</name>
    <dbReference type="NCBI Taxonomy" id="6233"/>
    <lineage>
        <taxon>Eukaryota</taxon>
        <taxon>Metazoa</taxon>
        <taxon>Ecdysozoa</taxon>
        <taxon>Nematoda</taxon>
        <taxon>Chromadorea</taxon>
        <taxon>Rhabditida</taxon>
        <taxon>Tylenchina</taxon>
        <taxon>Panagrolaimomorpha</taxon>
        <taxon>Panagrolaimoidea</taxon>
        <taxon>Panagrolaimidae</taxon>
        <taxon>Panagrellus</taxon>
    </lineage>
</organism>
<comment type="similarity">
    <text evidence="4">Belongs to the ubiquitin conjugation factor E4 family.</text>
</comment>